<reference evidence="9" key="1">
    <citation type="journal article" date="2018" name="Nat. Microbiol.">
        <title>Leveraging single-cell genomics to expand the fungal tree of life.</title>
        <authorList>
            <person name="Ahrendt S.R."/>
            <person name="Quandt C.A."/>
            <person name="Ciobanu D."/>
            <person name="Clum A."/>
            <person name="Salamov A."/>
            <person name="Andreopoulos B."/>
            <person name="Cheng J.F."/>
            <person name="Woyke T."/>
            <person name="Pelin A."/>
            <person name="Henrissat B."/>
            <person name="Reynolds N.K."/>
            <person name="Benny G.L."/>
            <person name="Smith M.E."/>
            <person name="James T.Y."/>
            <person name="Grigoriev I.V."/>
        </authorList>
    </citation>
    <scope>NUCLEOTIDE SEQUENCE [LARGE SCALE GENOMIC DNA]</scope>
</reference>
<comment type="similarity">
    <text evidence="1 6">Belongs to the eukaryotic initiation factor 4E family.</text>
</comment>
<name>A0A4P9VYG2_9FUNG</name>
<keyword evidence="9" id="KW-1185">Reference proteome</keyword>
<accession>A0A4P9VYG2</accession>
<dbReference type="Pfam" id="PF01652">
    <property type="entry name" value="IF4E"/>
    <property type="match status" value="1"/>
</dbReference>
<keyword evidence="3" id="KW-0810">Translation regulation</keyword>
<evidence type="ECO:0000256" key="4">
    <source>
        <dbReference type="ARBA" id="ARBA00022884"/>
    </source>
</evidence>
<dbReference type="InterPro" id="IPR001040">
    <property type="entry name" value="TIF_eIF_4E"/>
</dbReference>
<evidence type="ECO:0000256" key="2">
    <source>
        <dbReference type="ARBA" id="ARBA00022540"/>
    </source>
</evidence>
<evidence type="ECO:0000313" key="9">
    <source>
        <dbReference type="Proteomes" id="UP000269721"/>
    </source>
</evidence>
<evidence type="ECO:0000256" key="5">
    <source>
        <dbReference type="ARBA" id="ARBA00022917"/>
    </source>
</evidence>
<dbReference type="GO" id="GO:0016281">
    <property type="term" value="C:eukaryotic translation initiation factor 4F complex"/>
    <property type="evidence" value="ECO:0007669"/>
    <property type="project" value="TreeGrafter"/>
</dbReference>
<dbReference type="PANTHER" id="PTHR11960:SF8">
    <property type="entry name" value="EUKARYOTIC TRANSLATION INITIATION FACTOR 4E1-RELATED"/>
    <property type="match status" value="1"/>
</dbReference>
<dbReference type="AlphaFoldDB" id="A0A4P9VYG2"/>
<dbReference type="Gene3D" id="3.30.760.10">
    <property type="entry name" value="RNA Cap, Translation Initiation Factor Eif4e"/>
    <property type="match status" value="1"/>
</dbReference>
<keyword evidence="4 6" id="KW-0694">RNA-binding</keyword>
<dbReference type="GO" id="GO:0003743">
    <property type="term" value="F:translation initiation factor activity"/>
    <property type="evidence" value="ECO:0007669"/>
    <property type="project" value="UniProtKB-KW"/>
</dbReference>
<keyword evidence="2 6" id="KW-0396">Initiation factor</keyword>
<evidence type="ECO:0000256" key="6">
    <source>
        <dbReference type="RuleBase" id="RU004374"/>
    </source>
</evidence>
<keyword evidence="5 6" id="KW-0648">Protein biosynthesis</keyword>
<feature type="region of interest" description="Disordered" evidence="7">
    <location>
        <begin position="1"/>
        <end position="25"/>
    </location>
</feature>
<proteinExistence type="inferred from homology"/>
<evidence type="ECO:0000256" key="1">
    <source>
        <dbReference type="ARBA" id="ARBA00009860"/>
    </source>
</evidence>
<dbReference type="InterPro" id="IPR023398">
    <property type="entry name" value="TIF_eIF4e-like"/>
</dbReference>
<dbReference type="GO" id="GO:0006417">
    <property type="term" value="P:regulation of translation"/>
    <property type="evidence" value="ECO:0007669"/>
    <property type="project" value="UniProtKB-KW"/>
</dbReference>
<dbReference type="SUPFAM" id="SSF55418">
    <property type="entry name" value="eIF4e-like"/>
    <property type="match status" value="1"/>
</dbReference>
<dbReference type="Proteomes" id="UP000269721">
    <property type="component" value="Unassembled WGS sequence"/>
</dbReference>
<gene>
    <name evidence="8" type="ORF">BDK51DRAFT_27220</name>
</gene>
<dbReference type="OrthoDB" id="590761at2759"/>
<dbReference type="GO" id="GO:0000340">
    <property type="term" value="F:RNA 7-methylguanosine cap binding"/>
    <property type="evidence" value="ECO:0007669"/>
    <property type="project" value="TreeGrafter"/>
</dbReference>
<protein>
    <submittedName>
        <fullName evidence="8">Translation initiation factor eIF 4e-like domain-containing protein</fullName>
    </submittedName>
</protein>
<sequence>MPSPEDSVAVVPSTENSTIDDPIEDHPDAEIKTVFEDPIDFNIKHPLQNSWVLWFDNPQRKNTNQANWSQNLKNLITIDTVEDFWGVYNNIMKATTLSNSANYHLFKLGIQPAWEDKQNANGGKWVINVPKRKSPSGADLDQLWLYTMLACIGEAFPDSEEICGAVVSIRKVDRISLWTRSALDREKQERTGVQWKKSLGWDDKIGYQAHSDALRKNSSYSNAEMYTV</sequence>
<evidence type="ECO:0000256" key="7">
    <source>
        <dbReference type="SAM" id="MobiDB-lite"/>
    </source>
</evidence>
<dbReference type="PANTHER" id="PTHR11960">
    <property type="entry name" value="EUKARYOTIC TRANSLATION INITIATION FACTOR 4E RELATED"/>
    <property type="match status" value="1"/>
</dbReference>
<evidence type="ECO:0000313" key="8">
    <source>
        <dbReference type="EMBL" id="RKO84819.1"/>
    </source>
</evidence>
<evidence type="ECO:0000256" key="3">
    <source>
        <dbReference type="ARBA" id="ARBA00022845"/>
    </source>
</evidence>
<organism evidence="8 9">
    <name type="scientific">Blyttiomyces helicus</name>
    <dbReference type="NCBI Taxonomy" id="388810"/>
    <lineage>
        <taxon>Eukaryota</taxon>
        <taxon>Fungi</taxon>
        <taxon>Fungi incertae sedis</taxon>
        <taxon>Chytridiomycota</taxon>
        <taxon>Chytridiomycota incertae sedis</taxon>
        <taxon>Chytridiomycetes</taxon>
        <taxon>Chytridiomycetes incertae sedis</taxon>
        <taxon>Blyttiomyces</taxon>
    </lineage>
</organism>
<dbReference type="EMBL" id="KZ999699">
    <property type="protein sequence ID" value="RKO84819.1"/>
    <property type="molecule type" value="Genomic_DNA"/>
</dbReference>